<dbReference type="STRING" id="1121883.SAMN02745226_01913"/>
<dbReference type="Gene3D" id="3.40.50.1820">
    <property type="entry name" value="alpha/beta hydrolase"/>
    <property type="match status" value="1"/>
</dbReference>
<dbReference type="SUPFAM" id="SSF53474">
    <property type="entry name" value="alpha/beta-Hydrolases"/>
    <property type="match status" value="1"/>
</dbReference>
<keyword evidence="1" id="KW-1133">Transmembrane helix</keyword>
<sequence>MPKVPKIPKIDLGKVFGFLKFGKKKSESSKEGTGEATEKVSKEPIKGFKGIIDKVKTLLLTIWRRKLLFYSLVGVIAVTSVVIFLMMRPKTPEAVLSEGTQTVENLVISIPFGAFPYEKSFKVRVVPQGAVQGVLSTGNFISPIFELIPSDGNYNMATVPIKVRYYFPSSLLGSNDSNAIAFAGLSSDGQVYNIIPGSSIDKDSRGYYVEASFFVIPKWLGVVSVPGQVLKTGILEVYRKVSAYPSLLIVPGSDANFSGYYESAKVSPLSLWQGVFPERSIYVYQYPLNSSKSYNYSRALKTFQEANPLPSPIIFEAERLAQELKRFENVEFDIITHEIGGLIVYYCLATHPEIKNVRKVAYISVPFYGTNIADPRLATTVYASKPSAASLLYNLPEGIVAALQGYLKSYIEAINGYYSEVLPNSDFLKKLRYLPYRTDVDVMAYMGNTPPLAIDVTSSLLEKFYPELVLNTGDGVVTKNAARLPYMTLKIFNGSWNDFYSSDAFVQELKKFLAYEIPELPQYKDDTFAEYVTTEQEKVFERFLTSKTIEGFYTEEWKIGNNPFVKFLKSFTYPGNQIAVYGGIIYTADEKGLYVGGTKVWEESVQNLKETIDGISYGTQVKVFYRKLADSVSYDQVSSDDYLVTKDFAIFAKPRSDDKVDFVDNTGNVIATLKGIYGRVIYDGKEILLLTNREVYRYYYNIKYTAPVGLQRSYDMTYAIVIDDYILATTRAYGLLIFDKLGNYAYTAEGWMGNLGLYSSGNYVVAVGDSFITFIDFANRRINRIVEDVEGIVYDATVWEDNLYLMTSEGVLVYKIG</sequence>
<proteinExistence type="predicted"/>
<keyword evidence="3" id="KW-1185">Reference proteome</keyword>
<feature type="transmembrane region" description="Helical" evidence="1">
    <location>
        <begin position="67"/>
        <end position="87"/>
    </location>
</feature>
<dbReference type="InterPro" id="IPR029058">
    <property type="entry name" value="AB_hydrolase_fold"/>
</dbReference>
<name>A0A1M7TE63_FERGO</name>
<accession>A0A1M7TE63</accession>
<evidence type="ECO:0008006" key="4">
    <source>
        <dbReference type="Google" id="ProtNLM"/>
    </source>
</evidence>
<keyword evidence="1" id="KW-0812">Transmembrane</keyword>
<dbReference type="Proteomes" id="UP000184207">
    <property type="component" value="Unassembled WGS sequence"/>
</dbReference>
<evidence type="ECO:0000256" key="1">
    <source>
        <dbReference type="SAM" id="Phobius"/>
    </source>
</evidence>
<dbReference type="RefSeq" id="WP_245789719.1">
    <property type="nucleotide sequence ID" value="NZ_FRDJ01000015.1"/>
</dbReference>
<keyword evidence="1" id="KW-0472">Membrane</keyword>
<protein>
    <recommendedName>
        <fullName evidence="4">Alpha/beta hydrolase family protein</fullName>
    </recommendedName>
</protein>
<gene>
    <name evidence="2" type="ORF">SAMN02745226_01913</name>
</gene>
<reference evidence="3" key="1">
    <citation type="submission" date="2016-12" db="EMBL/GenBank/DDBJ databases">
        <authorList>
            <person name="Varghese N."/>
            <person name="Submissions S."/>
        </authorList>
    </citation>
    <scope>NUCLEOTIDE SEQUENCE [LARGE SCALE GENOMIC DNA]</scope>
    <source>
        <strain evidence="3">DSM 13020</strain>
    </source>
</reference>
<evidence type="ECO:0000313" key="2">
    <source>
        <dbReference type="EMBL" id="SHN69054.1"/>
    </source>
</evidence>
<dbReference type="EMBL" id="FRDJ01000015">
    <property type="protein sequence ID" value="SHN69054.1"/>
    <property type="molecule type" value="Genomic_DNA"/>
</dbReference>
<organism evidence="2 3">
    <name type="scientific">Fervidobacterium gondwanense DSM 13020</name>
    <dbReference type="NCBI Taxonomy" id="1121883"/>
    <lineage>
        <taxon>Bacteria</taxon>
        <taxon>Thermotogati</taxon>
        <taxon>Thermotogota</taxon>
        <taxon>Thermotogae</taxon>
        <taxon>Thermotogales</taxon>
        <taxon>Fervidobacteriaceae</taxon>
        <taxon>Fervidobacterium</taxon>
    </lineage>
</organism>
<evidence type="ECO:0000313" key="3">
    <source>
        <dbReference type="Proteomes" id="UP000184207"/>
    </source>
</evidence>
<dbReference type="AlphaFoldDB" id="A0A1M7TE63"/>